<dbReference type="RefSeq" id="WP_087106521.1">
    <property type="nucleotide sequence ID" value="NZ_CBCSCN010000004.1"/>
</dbReference>
<feature type="region of interest" description="Disordered" evidence="8">
    <location>
        <begin position="294"/>
        <end position="317"/>
    </location>
</feature>
<feature type="transmembrane region" description="Helical" evidence="9">
    <location>
        <begin position="80"/>
        <end position="108"/>
    </location>
</feature>
<dbReference type="GO" id="GO:0051539">
    <property type="term" value="F:4 iron, 4 sulfur cluster binding"/>
    <property type="evidence" value="ECO:0007669"/>
    <property type="project" value="UniProtKB-KW"/>
</dbReference>
<keyword evidence="3" id="KW-0479">Metal-binding</keyword>
<dbReference type="OrthoDB" id="9806398at2"/>
<dbReference type="PROSITE" id="PS00198">
    <property type="entry name" value="4FE4S_FER_1"/>
    <property type="match status" value="1"/>
</dbReference>
<dbReference type="InterPro" id="IPR017896">
    <property type="entry name" value="4Fe4S_Fe-S-bd"/>
</dbReference>
<dbReference type="Pfam" id="PF12801">
    <property type="entry name" value="Fer4_5"/>
    <property type="match status" value="2"/>
</dbReference>
<dbReference type="InterPro" id="IPR017900">
    <property type="entry name" value="4Fe4S_Fe_S_CS"/>
</dbReference>
<keyword evidence="12" id="KW-1185">Reference proteome</keyword>
<evidence type="ECO:0000256" key="9">
    <source>
        <dbReference type="SAM" id="Phobius"/>
    </source>
</evidence>
<dbReference type="InterPro" id="IPR011886">
    <property type="entry name" value="NapH_MauN"/>
</dbReference>
<evidence type="ECO:0000256" key="6">
    <source>
        <dbReference type="ARBA" id="ARBA00023004"/>
    </source>
</evidence>
<dbReference type="Proteomes" id="UP000196573">
    <property type="component" value="Unassembled WGS sequence"/>
</dbReference>
<keyword evidence="1" id="KW-0813">Transport</keyword>
<keyword evidence="7" id="KW-0411">Iron-sulfur</keyword>
<dbReference type="EMBL" id="FWPT01000001">
    <property type="protein sequence ID" value="SMA35094.1"/>
    <property type="molecule type" value="Genomic_DNA"/>
</dbReference>
<feature type="transmembrane region" description="Helical" evidence="9">
    <location>
        <begin position="147"/>
        <end position="167"/>
    </location>
</feature>
<evidence type="ECO:0000256" key="2">
    <source>
        <dbReference type="ARBA" id="ARBA00022485"/>
    </source>
</evidence>
<evidence type="ECO:0000256" key="8">
    <source>
        <dbReference type="SAM" id="MobiDB-lite"/>
    </source>
</evidence>
<evidence type="ECO:0000313" key="12">
    <source>
        <dbReference type="Proteomes" id="UP000196573"/>
    </source>
</evidence>
<dbReference type="NCBIfam" id="TIGR02163">
    <property type="entry name" value="napH"/>
    <property type="match status" value="1"/>
</dbReference>
<evidence type="ECO:0000256" key="1">
    <source>
        <dbReference type="ARBA" id="ARBA00022448"/>
    </source>
</evidence>
<dbReference type="GO" id="GO:0005886">
    <property type="term" value="C:plasma membrane"/>
    <property type="evidence" value="ECO:0007669"/>
    <property type="project" value="TreeGrafter"/>
</dbReference>
<gene>
    <name evidence="11" type="primary">yccM</name>
    <name evidence="11" type="ORF">EHSB41UT_00492</name>
</gene>
<evidence type="ECO:0000313" key="11">
    <source>
        <dbReference type="EMBL" id="SMA35094.1"/>
    </source>
</evidence>
<feature type="domain" description="4Fe-4S ferredoxin-type" evidence="10">
    <location>
        <begin position="227"/>
        <end position="257"/>
    </location>
</feature>
<feature type="transmembrane region" description="Helical" evidence="9">
    <location>
        <begin position="43"/>
        <end position="60"/>
    </location>
</feature>
<reference evidence="11 12" key="1">
    <citation type="submission" date="2017-03" db="EMBL/GenBank/DDBJ databases">
        <authorList>
            <person name="Afonso C.L."/>
            <person name="Miller P.J."/>
            <person name="Scott M.A."/>
            <person name="Spackman E."/>
            <person name="Goraichik I."/>
            <person name="Dimitrov K.M."/>
            <person name="Suarez D.L."/>
            <person name="Swayne D.E."/>
        </authorList>
    </citation>
    <scope>NUCLEOTIDE SEQUENCE [LARGE SCALE GENOMIC DNA]</scope>
    <source>
        <strain evidence="11">SB41UT1</strain>
    </source>
</reference>
<dbReference type="Pfam" id="PF12838">
    <property type="entry name" value="Fer4_7"/>
    <property type="match status" value="1"/>
</dbReference>
<sequence length="317" mass="34848">MSTLKSNAPKNKRTERNPGKEATETLGWWAAHRFLILRRLSQLTVLTLFLITPLISVKLIEGNLSSSRILGTVPMTDPLLALQTLTALHALELTAVVGALIVAGLYWLVGGRAFCSWVCPVNPITDLAAYLRRKLEIRNSHRLPRNARYWVLGLVLVLPLVTGVLVWELVNPVAMVYRGLLFGMGSGWMLIVAIFLFDLLVSQKGWCGHICPLGAFYGLIGKVSPLTVSAVQREKCDDCMDCYAICPEPQILPAALKPAKGDGPLLNTQDCTRCGRCIDVCSQQVFSFQINKPDSTDSQCRTQAGQQTITDQVSETP</sequence>
<dbReference type="NCBIfam" id="NF007013">
    <property type="entry name" value="PRK09477.1"/>
    <property type="match status" value="1"/>
</dbReference>
<dbReference type="AlphaFoldDB" id="A0A1X7AF80"/>
<keyword evidence="9" id="KW-0812">Transmembrane</keyword>
<dbReference type="SUPFAM" id="SSF54862">
    <property type="entry name" value="4Fe-4S ferredoxins"/>
    <property type="match status" value="1"/>
</dbReference>
<keyword evidence="2" id="KW-0004">4Fe-4S</keyword>
<evidence type="ECO:0000259" key="10">
    <source>
        <dbReference type="PROSITE" id="PS51379"/>
    </source>
</evidence>
<name>A0A1X7AF80_9GAMM</name>
<keyword evidence="6" id="KW-0408">Iron</keyword>
<keyword evidence="9" id="KW-1133">Transmembrane helix</keyword>
<feature type="domain" description="4Fe-4S ferredoxin-type" evidence="10">
    <location>
        <begin position="262"/>
        <end position="291"/>
    </location>
</feature>
<keyword evidence="9" id="KW-0472">Membrane</keyword>
<dbReference type="PANTHER" id="PTHR30176:SF3">
    <property type="entry name" value="FERREDOXIN-TYPE PROTEIN NAPH"/>
    <property type="match status" value="1"/>
</dbReference>
<dbReference type="Gene3D" id="3.30.70.20">
    <property type="match status" value="1"/>
</dbReference>
<dbReference type="PANTHER" id="PTHR30176">
    <property type="entry name" value="FERREDOXIN-TYPE PROTEIN NAPH"/>
    <property type="match status" value="1"/>
</dbReference>
<protein>
    <submittedName>
        <fullName evidence="11">Putative electron transport protein YccM</fullName>
    </submittedName>
</protein>
<dbReference type="PROSITE" id="PS51379">
    <property type="entry name" value="4FE4S_FER_2"/>
    <property type="match status" value="2"/>
</dbReference>
<feature type="transmembrane region" description="Helical" evidence="9">
    <location>
        <begin position="179"/>
        <end position="201"/>
    </location>
</feature>
<accession>A0A1X7AF80</accession>
<dbReference type="InterPro" id="IPR051684">
    <property type="entry name" value="Electron_Trans/Redox"/>
</dbReference>
<evidence type="ECO:0000256" key="7">
    <source>
        <dbReference type="ARBA" id="ARBA00023014"/>
    </source>
</evidence>
<keyword evidence="4" id="KW-0677">Repeat</keyword>
<evidence type="ECO:0000256" key="4">
    <source>
        <dbReference type="ARBA" id="ARBA00022737"/>
    </source>
</evidence>
<evidence type="ECO:0000256" key="3">
    <source>
        <dbReference type="ARBA" id="ARBA00022723"/>
    </source>
</evidence>
<keyword evidence="5" id="KW-0249">Electron transport</keyword>
<organism evidence="11 12">
    <name type="scientific">Parendozoicomonas haliclonae</name>
    <dbReference type="NCBI Taxonomy" id="1960125"/>
    <lineage>
        <taxon>Bacteria</taxon>
        <taxon>Pseudomonadati</taxon>
        <taxon>Pseudomonadota</taxon>
        <taxon>Gammaproteobacteria</taxon>
        <taxon>Oceanospirillales</taxon>
        <taxon>Endozoicomonadaceae</taxon>
        <taxon>Parendozoicomonas</taxon>
    </lineage>
</organism>
<dbReference type="GO" id="GO:0046872">
    <property type="term" value="F:metal ion binding"/>
    <property type="evidence" value="ECO:0007669"/>
    <property type="project" value="UniProtKB-KW"/>
</dbReference>
<evidence type="ECO:0000256" key="5">
    <source>
        <dbReference type="ARBA" id="ARBA00022982"/>
    </source>
</evidence>
<proteinExistence type="predicted"/>